<feature type="domain" description="F-box" evidence="2">
    <location>
        <begin position="1"/>
        <end position="47"/>
    </location>
</feature>
<gene>
    <name evidence="3" type="ORF">B5807_02965</name>
</gene>
<keyword evidence="4" id="KW-1185">Reference proteome</keyword>
<evidence type="ECO:0000256" key="1">
    <source>
        <dbReference type="SAM" id="MobiDB-lite"/>
    </source>
</evidence>
<name>A0A1Y2MBR5_EPING</name>
<accession>A0A1Y2MBR5</accession>
<protein>
    <recommendedName>
        <fullName evidence="2">F-box domain-containing protein</fullName>
    </recommendedName>
</protein>
<dbReference type="InterPro" id="IPR001810">
    <property type="entry name" value="F-box_dom"/>
</dbReference>
<evidence type="ECO:0000313" key="4">
    <source>
        <dbReference type="Proteomes" id="UP000193240"/>
    </source>
</evidence>
<dbReference type="PROSITE" id="PS50181">
    <property type="entry name" value="FBOX"/>
    <property type="match status" value="1"/>
</dbReference>
<evidence type="ECO:0000259" key="2">
    <source>
        <dbReference type="PROSITE" id="PS50181"/>
    </source>
</evidence>
<dbReference type="AlphaFoldDB" id="A0A1Y2MBR5"/>
<evidence type="ECO:0000313" key="3">
    <source>
        <dbReference type="EMBL" id="OSS53239.1"/>
    </source>
</evidence>
<dbReference type="InParanoid" id="A0A1Y2MBR5"/>
<dbReference type="Proteomes" id="UP000193240">
    <property type="component" value="Unassembled WGS sequence"/>
</dbReference>
<dbReference type="STRING" id="105696.A0A1Y2MBR5"/>
<proteinExistence type="predicted"/>
<organism evidence="3 4">
    <name type="scientific">Epicoccum nigrum</name>
    <name type="common">Soil fungus</name>
    <name type="synonym">Epicoccum purpurascens</name>
    <dbReference type="NCBI Taxonomy" id="105696"/>
    <lineage>
        <taxon>Eukaryota</taxon>
        <taxon>Fungi</taxon>
        <taxon>Dikarya</taxon>
        <taxon>Ascomycota</taxon>
        <taxon>Pezizomycotina</taxon>
        <taxon>Dothideomycetes</taxon>
        <taxon>Pleosporomycetidae</taxon>
        <taxon>Pleosporales</taxon>
        <taxon>Pleosporineae</taxon>
        <taxon>Didymellaceae</taxon>
        <taxon>Epicoccum</taxon>
    </lineage>
</organism>
<sequence length="500" mass="56177">MPLFSLPIELKLHILSHADPLPTLHFALTCKDHFKIAQECMALFKKYARVTPGDGEEADEDEGAKQGEVSVGHKQQERKNPSIWQTALEILANPWKGTYVRELNIVAACPETNESLSEEQKASLKTAATNILARYAGTSDSDFWVTEEQNTDTLEEVFQQSWALEEADMAVVILLHYCPEIHTFRMTAHGCGVLTLFLRRLASCYQDPEMVPSLPLQRLKIVAVAHCDTENSLSIDWAVYFMCVPSVRTFAAFMMGSEHVYGHATGDEDEGERERDASSEAYLRNTVGAVSNVEELVLTQSQFDPGSFNTLLPMIRGLKKFSYDSGGHCVANTDVQPKKVIRALARHAAHSLEELKLVHWGGSVDDCEDDIAIAPIRALAKLKALSCEARWLLPLEEDERLDNEPLLGGFFSQAESEENVQDPRDMLPASLEYLCLDTKEVQWDVLCNLFNHRNERTPLLTLDNTRLTQGDQQFGRGAASKERFDSPLLEDIWRGHNTWL</sequence>
<dbReference type="EMBL" id="KZ107839">
    <property type="protein sequence ID" value="OSS53239.1"/>
    <property type="molecule type" value="Genomic_DNA"/>
</dbReference>
<reference evidence="3 4" key="1">
    <citation type="journal article" date="2017" name="Genome Announc.">
        <title>Genome sequence of the saprophytic ascomycete Epicoccum nigrum ICMP 19927 strain isolated from New Zealand.</title>
        <authorList>
            <person name="Fokin M."/>
            <person name="Fleetwood D."/>
            <person name="Weir B.S."/>
            <person name="Villas-Boas S.G."/>
        </authorList>
    </citation>
    <scope>NUCLEOTIDE SEQUENCE [LARGE SCALE GENOMIC DNA]</scope>
    <source>
        <strain evidence="3 4">ICMP 19927</strain>
    </source>
</reference>
<feature type="region of interest" description="Disordered" evidence="1">
    <location>
        <begin position="52"/>
        <end position="78"/>
    </location>
</feature>